<evidence type="ECO:0000256" key="2">
    <source>
        <dbReference type="SAM" id="MobiDB-lite"/>
    </source>
</evidence>
<feature type="binding site" evidence="1">
    <location>
        <position position="131"/>
    </location>
    <ligand>
        <name>2-oxoglutarate</name>
        <dbReference type="ChEBI" id="CHEBI:16810"/>
    </ligand>
</feature>
<dbReference type="PROSITE" id="PS51471">
    <property type="entry name" value="FE2OG_OXY"/>
    <property type="match status" value="1"/>
</dbReference>
<proteinExistence type="predicted"/>
<dbReference type="Pfam" id="PF13532">
    <property type="entry name" value="2OG-FeII_Oxy_2"/>
    <property type="match status" value="1"/>
</dbReference>
<feature type="binding site" evidence="1">
    <location>
        <position position="244"/>
    </location>
    <ligand>
        <name>2-oxoglutarate</name>
        <dbReference type="ChEBI" id="CHEBI:16810"/>
    </ligand>
</feature>
<evidence type="ECO:0000313" key="5">
    <source>
        <dbReference type="Proteomes" id="UP000076154"/>
    </source>
</evidence>
<dbReference type="PANTHER" id="PTHR31573">
    <property type="entry name" value="ALPHA-KETOGLUTARATE-DEPENDENT DIOXYGENASE ALKB HOMOLOG 2"/>
    <property type="match status" value="1"/>
</dbReference>
<evidence type="ECO:0000313" key="4">
    <source>
        <dbReference type="EMBL" id="RDB26076.1"/>
    </source>
</evidence>
<feature type="compositionally biased region" description="Basic residues" evidence="2">
    <location>
        <begin position="170"/>
        <end position="182"/>
    </location>
</feature>
<dbReference type="PANTHER" id="PTHR31573:SF1">
    <property type="entry name" value="DNA OXIDATIVE DEMETHYLASE ALKBH2"/>
    <property type="match status" value="1"/>
</dbReference>
<dbReference type="Proteomes" id="UP000076154">
    <property type="component" value="Unassembled WGS sequence"/>
</dbReference>
<feature type="binding site" evidence="1">
    <location>
        <position position="248"/>
    </location>
    <ligand>
        <name>2-oxoglutarate</name>
        <dbReference type="ChEBI" id="CHEBI:16810"/>
    </ligand>
</feature>
<dbReference type="GO" id="GO:0032259">
    <property type="term" value="P:methylation"/>
    <property type="evidence" value="ECO:0007669"/>
    <property type="project" value="UniProtKB-KW"/>
</dbReference>
<feature type="binding site" evidence="1">
    <location>
        <position position="129"/>
    </location>
    <ligand>
        <name>2-oxoglutarate</name>
        <dbReference type="ChEBI" id="CHEBI:16810"/>
    </ligand>
</feature>
<dbReference type="GO" id="GO:0008198">
    <property type="term" value="F:ferrous iron binding"/>
    <property type="evidence" value="ECO:0007669"/>
    <property type="project" value="TreeGrafter"/>
</dbReference>
<dbReference type="STRING" id="39966.A0A369K5B9"/>
<feature type="domain" description="Fe2OG dioxygenase" evidence="3">
    <location>
        <begin position="122"/>
        <end position="253"/>
    </location>
</feature>
<dbReference type="InterPro" id="IPR032852">
    <property type="entry name" value="ALKBH2"/>
</dbReference>
<protein>
    <submittedName>
        <fullName evidence="4">DNA oxidative demethylase ALKBH2</fullName>
    </submittedName>
</protein>
<dbReference type="Gene3D" id="2.60.120.590">
    <property type="entry name" value="Alpha-ketoglutarate-dependent dioxygenase AlkB-like"/>
    <property type="match status" value="1"/>
</dbReference>
<sequence>MAPRPSKRARLEVSDSEVQKVLGFEDFQLKDMPDAEVFYVPNFFDEETSAQWYSGLLELDSWYQPRLKLYGREIIQSRKIAAYATDPKLTLKYSGQVVDMHYEYPPLLRQIQDEVEEKLGVTFNHVMLNLYEDGSVYIGNHRDNLENRVIASVSLGAPRTFIMTHDAPKRAKHTSRQKRKARVTSLETSDPPIPPDLDDLKINKPTAKRKQWTLNSGSLIVMQGDTQRFWKHEIPKEPKVKDGRISLTFRQLVF</sequence>
<dbReference type="GO" id="GO:0006307">
    <property type="term" value="P:DNA alkylation repair"/>
    <property type="evidence" value="ECO:0007669"/>
    <property type="project" value="TreeGrafter"/>
</dbReference>
<dbReference type="SUPFAM" id="SSF51197">
    <property type="entry name" value="Clavaminate synthase-like"/>
    <property type="match status" value="1"/>
</dbReference>
<comment type="caution">
    <text evidence="4">The sequence shown here is derived from an EMBL/GenBank/DDBJ whole genome shotgun (WGS) entry which is preliminary data.</text>
</comment>
<keyword evidence="5" id="KW-1185">Reference proteome</keyword>
<feature type="binding site" evidence="1">
    <location>
        <position position="141"/>
    </location>
    <ligand>
        <name>2-oxoglutarate</name>
        <dbReference type="ChEBI" id="CHEBI:16810"/>
    </ligand>
</feature>
<dbReference type="InterPro" id="IPR037151">
    <property type="entry name" value="AlkB-like_sf"/>
</dbReference>
<dbReference type="InterPro" id="IPR027450">
    <property type="entry name" value="AlkB-like"/>
</dbReference>
<feature type="region of interest" description="Disordered" evidence="2">
    <location>
        <begin position="169"/>
        <end position="195"/>
    </location>
</feature>
<feature type="binding site" evidence="1">
    <location>
        <position position="232"/>
    </location>
    <ligand>
        <name>2-oxoglutarate</name>
        <dbReference type="ChEBI" id="CHEBI:16810"/>
    </ligand>
</feature>
<reference evidence="4" key="1">
    <citation type="submission" date="2018-04" db="EMBL/GenBank/DDBJ databases">
        <title>Whole genome sequencing of Hypsizygus marmoreus.</title>
        <authorList>
            <person name="Choi I.-G."/>
            <person name="Min B."/>
            <person name="Kim J.-G."/>
            <person name="Kim S."/>
            <person name="Oh Y.-L."/>
            <person name="Kong W.-S."/>
            <person name="Park H."/>
            <person name="Jeong J."/>
            <person name="Song E.-S."/>
        </authorList>
    </citation>
    <scope>NUCLEOTIDE SEQUENCE [LARGE SCALE GENOMIC DNA]</scope>
    <source>
        <strain evidence="4">51987-8</strain>
    </source>
</reference>
<evidence type="ECO:0000259" key="3">
    <source>
        <dbReference type="PROSITE" id="PS51471"/>
    </source>
</evidence>
<dbReference type="GO" id="GO:0035516">
    <property type="term" value="F:broad specificity oxidative DNA demethylase activity"/>
    <property type="evidence" value="ECO:0007669"/>
    <property type="project" value="TreeGrafter"/>
</dbReference>
<evidence type="ECO:0000256" key="1">
    <source>
        <dbReference type="PIRSR" id="PIRSR632852-1"/>
    </source>
</evidence>
<name>A0A369K5B9_HYPMA</name>
<dbReference type="InterPro" id="IPR005123">
    <property type="entry name" value="Oxoglu/Fe-dep_dioxygenase_dom"/>
</dbReference>
<dbReference type="InParanoid" id="A0A369K5B9"/>
<dbReference type="GO" id="GO:0051747">
    <property type="term" value="F:cytosine C-5 DNA demethylase activity"/>
    <property type="evidence" value="ECO:0007669"/>
    <property type="project" value="TreeGrafter"/>
</dbReference>
<organism evidence="4 5">
    <name type="scientific">Hypsizygus marmoreus</name>
    <name type="common">White beech mushroom</name>
    <name type="synonym">Agaricus marmoreus</name>
    <dbReference type="NCBI Taxonomy" id="39966"/>
    <lineage>
        <taxon>Eukaryota</taxon>
        <taxon>Fungi</taxon>
        <taxon>Dikarya</taxon>
        <taxon>Basidiomycota</taxon>
        <taxon>Agaricomycotina</taxon>
        <taxon>Agaricomycetes</taxon>
        <taxon>Agaricomycetidae</taxon>
        <taxon>Agaricales</taxon>
        <taxon>Tricholomatineae</taxon>
        <taxon>Lyophyllaceae</taxon>
        <taxon>Hypsizygus</taxon>
    </lineage>
</organism>
<feature type="binding site" evidence="1">
    <location>
        <position position="250"/>
    </location>
    <ligand>
        <name>2-oxoglutarate</name>
        <dbReference type="ChEBI" id="CHEBI:16810"/>
    </ligand>
</feature>
<dbReference type="OrthoDB" id="545910at2759"/>
<dbReference type="AlphaFoldDB" id="A0A369K5B9"/>
<gene>
    <name evidence="4" type="primary">ALKBH2_0</name>
    <name evidence="4" type="ORF">Hypma_006159</name>
</gene>
<dbReference type="EMBL" id="LUEZ02000040">
    <property type="protein sequence ID" value="RDB26076.1"/>
    <property type="molecule type" value="Genomic_DNA"/>
</dbReference>
<accession>A0A369K5B9</accession>
<dbReference type="GO" id="GO:0008168">
    <property type="term" value="F:methyltransferase activity"/>
    <property type="evidence" value="ECO:0007669"/>
    <property type="project" value="UniProtKB-KW"/>
</dbReference>